<protein>
    <submittedName>
        <fullName evidence="2">Uncharacterized protein</fullName>
    </submittedName>
</protein>
<organism evidence="2 3">
    <name type="scientific">Glossina brevipalpis</name>
    <dbReference type="NCBI Taxonomy" id="37001"/>
    <lineage>
        <taxon>Eukaryota</taxon>
        <taxon>Metazoa</taxon>
        <taxon>Ecdysozoa</taxon>
        <taxon>Arthropoda</taxon>
        <taxon>Hexapoda</taxon>
        <taxon>Insecta</taxon>
        <taxon>Pterygota</taxon>
        <taxon>Neoptera</taxon>
        <taxon>Endopterygota</taxon>
        <taxon>Diptera</taxon>
        <taxon>Brachycera</taxon>
        <taxon>Muscomorpha</taxon>
        <taxon>Hippoboscoidea</taxon>
        <taxon>Glossinidae</taxon>
        <taxon>Glossina</taxon>
    </lineage>
</organism>
<sequence>MIVLQQSLLRPDKKNVDRNLTNQLARMHAISFNRSGGINCTNSIGSNHNNNANGGGNNNKQNRHSWGSGYSSSSLHSSAATLGIGYGKDDLWAAIQTNYNYIMDTNLLDTCKEARCEIEGATSVLDSPMDNCFKMLADNQRNEGLFNEDPKELRKWLREMEHKLENAPTLSEATLLTCAELQNHLAEHSVST</sequence>
<dbReference type="Proteomes" id="UP000091820">
    <property type="component" value="Unassembled WGS sequence"/>
</dbReference>
<name>A0A1A9WFA9_9MUSC</name>
<keyword evidence="3" id="KW-1185">Reference proteome</keyword>
<proteinExistence type="predicted"/>
<evidence type="ECO:0000313" key="3">
    <source>
        <dbReference type="Proteomes" id="UP000091820"/>
    </source>
</evidence>
<evidence type="ECO:0000256" key="1">
    <source>
        <dbReference type="SAM" id="MobiDB-lite"/>
    </source>
</evidence>
<dbReference type="VEuPathDB" id="VectorBase:GBRI017585"/>
<feature type="region of interest" description="Disordered" evidence="1">
    <location>
        <begin position="49"/>
        <end position="70"/>
    </location>
</feature>
<accession>A0A1A9WFA9</accession>
<evidence type="ECO:0000313" key="2">
    <source>
        <dbReference type="EnsemblMetazoa" id="GBRI017585-PA"/>
    </source>
</evidence>
<dbReference type="STRING" id="37001.A0A1A9WFA9"/>
<reference evidence="2" key="2">
    <citation type="submission" date="2020-05" db="UniProtKB">
        <authorList>
            <consortium name="EnsemblMetazoa"/>
        </authorList>
    </citation>
    <scope>IDENTIFICATION</scope>
    <source>
        <strain evidence="2">IAEA</strain>
    </source>
</reference>
<dbReference type="EnsemblMetazoa" id="GBRI017585-RA">
    <property type="protein sequence ID" value="GBRI017585-PA"/>
    <property type="gene ID" value="GBRI017585"/>
</dbReference>
<dbReference type="AlphaFoldDB" id="A0A1A9WFA9"/>
<reference evidence="3" key="1">
    <citation type="submission" date="2014-03" db="EMBL/GenBank/DDBJ databases">
        <authorList>
            <person name="Aksoy S."/>
            <person name="Warren W."/>
            <person name="Wilson R.K."/>
        </authorList>
    </citation>
    <scope>NUCLEOTIDE SEQUENCE [LARGE SCALE GENOMIC DNA]</scope>
    <source>
        <strain evidence="3">IAEA</strain>
    </source>
</reference>